<dbReference type="SUPFAM" id="SSF52540">
    <property type="entry name" value="P-loop containing nucleoside triphosphate hydrolases"/>
    <property type="match status" value="1"/>
</dbReference>
<dbReference type="GO" id="GO:0034040">
    <property type="term" value="F:ATPase-coupled lipid transmembrane transporter activity"/>
    <property type="evidence" value="ECO:0007669"/>
    <property type="project" value="TreeGrafter"/>
</dbReference>
<reference evidence="12 13" key="1">
    <citation type="submission" date="2018-06" db="EMBL/GenBank/DDBJ databases">
        <title>Draft Whole-Genome Sequence of the purple photosynthetic bacterium Rhodospeudomonas palustris XCP.</title>
        <authorList>
            <person name="Rayyan A."/>
            <person name="Meyer T.E."/>
            <person name="Kyndt J.A."/>
        </authorList>
    </citation>
    <scope>NUCLEOTIDE SEQUENCE [LARGE SCALE GENOMIC DNA]</scope>
    <source>
        <strain evidence="12 13">XCP</strain>
    </source>
</reference>
<keyword evidence="4" id="KW-0547">Nucleotide-binding</keyword>
<dbReference type="InterPro" id="IPR011527">
    <property type="entry name" value="ABC1_TM_dom"/>
</dbReference>
<dbReference type="PANTHER" id="PTHR24221:SF248">
    <property type="entry name" value="ABC TRANSPORTER TRANSMEMBRANE REGION"/>
    <property type="match status" value="1"/>
</dbReference>
<evidence type="ECO:0000256" key="1">
    <source>
        <dbReference type="ARBA" id="ARBA00004651"/>
    </source>
</evidence>
<dbReference type="SMART" id="SM00382">
    <property type="entry name" value="AAA"/>
    <property type="match status" value="1"/>
</dbReference>
<dbReference type="PROSITE" id="PS00211">
    <property type="entry name" value="ABC_TRANSPORTER_1"/>
    <property type="match status" value="1"/>
</dbReference>
<evidence type="ECO:0000259" key="11">
    <source>
        <dbReference type="PROSITE" id="PS50929"/>
    </source>
</evidence>
<dbReference type="NCBIfam" id="TIGR01842">
    <property type="entry name" value="type_I_sec_PrtD"/>
    <property type="match status" value="1"/>
</dbReference>
<dbReference type="GO" id="GO:0030253">
    <property type="term" value="P:protein secretion by the type I secretion system"/>
    <property type="evidence" value="ECO:0007669"/>
    <property type="project" value="InterPro"/>
</dbReference>
<feature type="domain" description="ABC transporter" evidence="10">
    <location>
        <begin position="350"/>
        <end position="586"/>
    </location>
</feature>
<feature type="domain" description="ABC transmembrane type-1" evidence="11">
    <location>
        <begin position="41"/>
        <end position="319"/>
    </location>
</feature>
<dbReference type="InterPro" id="IPR010128">
    <property type="entry name" value="ATPase_T1SS_PrtD-like"/>
</dbReference>
<dbReference type="InterPro" id="IPR017871">
    <property type="entry name" value="ABC_transporter-like_CS"/>
</dbReference>
<evidence type="ECO:0000313" key="13">
    <source>
        <dbReference type="Proteomes" id="UP000248134"/>
    </source>
</evidence>
<evidence type="ECO:0000256" key="5">
    <source>
        <dbReference type="ARBA" id="ARBA00022840"/>
    </source>
</evidence>
<keyword evidence="5" id="KW-0067">ATP-binding</keyword>
<dbReference type="EMBL" id="QKQS01000009">
    <property type="protein sequence ID" value="PZA12867.1"/>
    <property type="molecule type" value="Genomic_DNA"/>
</dbReference>
<dbReference type="Gene3D" id="1.20.1560.10">
    <property type="entry name" value="ABC transporter type 1, transmembrane domain"/>
    <property type="match status" value="1"/>
</dbReference>
<evidence type="ECO:0000313" key="12">
    <source>
        <dbReference type="EMBL" id="PZA12867.1"/>
    </source>
</evidence>
<comment type="similarity">
    <text evidence="2">Belongs to the ABC transporter superfamily.</text>
</comment>
<dbReference type="Proteomes" id="UP000248134">
    <property type="component" value="Unassembled WGS sequence"/>
</dbReference>
<sequence length="604" mass="63675">MAIRRLFRLDIMTVPTPSQQAAPKPRDLPTVAIASCRNAFIAVGLFSAVINLLMLAGPIYMLQVYDRVIPSRSIPTLVALSIAVAASYALQGLFDSLRQRILTRIGAALHIALWQPVVATILRGPLRGGAGNRGSQLSHDLDSIRSFLSGLGPTTLFDLPWMPLYLAGCFLLHPYLGWTLVAGAVLLFGIALITELLTREPTREASRSGAARGVQLEAGRRNAEIVAALGMERRLIERIGAANDEHIAAQQRNADIAASLGALSKTLRFMLQSALLGLGAYLVIEGEASSGVMIAASIMGSRALAPVELAISIWRPFLGARQAWQRLRSALGSGDAPASAVAPEPATQRLTVEQVFVAAPGSGTPIVQNATFKLEAGQALGVIGPSAAGKSTLARALVGIWPVGRGELRLDGATLDQWPAEIRGGMIGYLPQDVELFDGTVAENIARFDPEIDDQAVIAAAKAAGAYDMILKLPKGFEMRVGEAGATLSGGQRQRIALARALYKDPFMIVLDEPNASLDAEGDAALTEAIRRVRARGGIAIIVAHRPAALAAVDLVLTLANGQVQAFGPKDEVLRKTLAGHPVPGTVPLQAVPDARMTPAAAVS</sequence>
<dbReference type="GO" id="GO:0140359">
    <property type="term" value="F:ABC-type transporter activity"/>
    <property type="evidence" value="ECO:0007669"/>
    <property type="project" value="InterPro"/>
</dbReference>
<evidence type="ECO:0000256" key="3">
    <source>
        <dbReference type="ARBA" id="ARBA00022692"/>
    </source>
</evidence>
<feature type="transmembrane region" description="Helical" evidence="9">
    <location>
        <begin position="74"/>
        <end position="94"/>
    </location>
</feature>
<protein>
    <submittedName>
        <fullName evidence="12">Type I secretion system permease/ATPase</fullName>
    </submittedName>
</protein>
<dbReference type="InterPro" id="IPR039421">
    <property type="entry name" value="Type_1_exporter"/>
</dbReference>
<keyword evidence="3 9" id="KW-0812">Transmembrane</keyword>
<dbReference type="PROSITE" id="PS50893">
    <property type="entry name" value="ABC_TRANSPORTER_2"/>
    <property type="match status" value="1"/>
</dbReference>
<feature type="transmembrane region" description="Helical" evidence="9">
    <location>
        <begin position="39"/>
        <end position="62"/>
    </location>
</feature>
<gene>
    <name evidence="12" type="ORF">DNX69_06090</name>
</gene>
<evidence type="ECO:0000256" key="9">
    <source>
        <dbReference type="SAM" id="Phobius"/>
    </source>
</evidence>
<name>A0A323UKY3_RHOPL</name>
<dbReference type="GO" id="GO:0005524">
    <property type="term" value="F:ATP binding"/>
    <property type="evidence" value="ECO:0007669"/>
    <property type="project" value="UniProtKB-KW"/>
</dbReference>
<dbReference type="AlphaFoldDB" id="A0A323UKY3"/>
<dbReference type="OrthoDB" id="9808328at2"/>
<comment type="caution">
    <text evidence="12">The sequence shown here is derived from an EMBL/GenBank/DDBJ whole genome shotgun (WGS) entry which is preliminary data.</text>
</comment>
<feature type="transmembrane region" description="Helical" evidence="9">
    <location>
        <begin position="175"/>
        <end position="197"/>
    </location>
</feature>
<dbReference type="InterPro" id="IPR027417">
    <property type="entry name" value="P-loop_NTPase"/>
</dbReference>
<comment type="function">
    <text evidence="8">Involved in beta-(1--&gt;2)glucan export. Transmembrane domains (TMD) form a pore in the inner membrane and the ATP-binding domain (NBD) is responsible for energy generation.</text>
</comment>
<dbReference type="InterPro" id="IPR036640">
    <property type="entry name" value="ABC1_TM_sf"/>
</dbReference>
<dbReference type="InterPro" id="IPR003593">
    <property type="entry name" value="AAA+_ATPase"/>
</dbReference>
<comment type="subcellular location">
    <subcellularLocation>
        <location evidence="1">Cell membrane</location>
        <topology evidence="1">Multi-pass membrane protein</topology>
    </subcellularLocation>
</comment>
<organism evidence="12 13">
    <name type="scientific">Rhodopseudomonas palustris</name>
    <dbReference type="NCBI Taxonomy" id="1076"/>
    <lineage>
        <taxon>Bacteria</taxon>
        <taxon>Pseudomonadati</taxon>
        <taxon>Pseudomonadota</taxon>
        <taxon>Alphaproteobacteria</taxon>
        <taxon>Hyphomicrobiales</taxon>
        <taxon>Nitrobacteraceae</taxon>
        <taxon>Rhodopseudomonas</taxon>
    </lineage>
</organism>
<evidence type="ECO:0000256" key="4">
    <source>
        <dbReference type="ARBA" id="ARBA00022741"/>
    </source>
</evidence>
<dbReference type="Gene3D" id="3.40.50.300">
    <property type="entry name" value="P-loop containing nucleotide triphosphate hydrolases"/>
    <property type="match status" value="1"/>
</dbReference>
<evidence type="ECO:0000256" key="6">
    <source>
        <dbReference type="ARBA" id="ARBA00022989"/>
    </source>
</evidence>
<evidence type="ECO:0000256" key="2">
    <source>
        <dbReference type="ARBA" id="ARBA00005417"/>
    </source>
</evidence>
<feature type="transmembrane region" description="Helical" evidence="9">
    <location>
        <begin position="101"/>
        <end position="122"/>
    </location>
</feature>
<keyword evidence="7 9" id="KW-0472">Membrane</keyword>
<dbReference type="SUPFAM" id="SSF90123">
    <property type="entry name" value="ABC transporter transmembrane region"/>
    <property type="match status" value="1"/>
</dbReference>
<dbReference type="Pfam" id="PF00664">
    <property type="entry name" value="ABC_membrane"/>
    <property type="match status" value="1"/>
</dbReference>
<evidence type="ECO:0000259" key="10">
    <source>
        <dbReference type="PROSITE" id="PS50893"/>
    </source>
</evidence>
<proteinExistence type="inferred from homology"/>
<keyword evidence="6 9" id="KW-1133">Transmembrane helix</keyword>
<evidence type="ECO:0000256" key="7">
    <source>
        <dbReference type="ARBA" id="ARBA00023136"/>
    </source>
</evidence>
<dbReference type="GO" id="GO:0030256">
    <property type="term" value="C:type I protein secretion system complex"/>
    <property type="evidence" value="ECO:0007669"/>
    <property type="project" value="InterPro"/>
</dbReference>
<evidence type="ECO:0000256" key="8">
    <source>
        <dbReference type="ARBA" id="ARBA00024722"/>
    </source>
</evidence>
<dbReference type="Pfam" id="PF00005">
    <property type="entry name" value="ABC_tran"/>
    <property type="match status" value="1"/>
</dbReference>
<dbReference type="InterPro" id="IPR003439">
    <property type="entry name" value="ABC_transporter-like_ATP-bd"/>
</dbReference>
<dbReference type="GO" id="GO:0016887">
    <property type="term" value="F:ATP hydrolysis activity"/>
    <property type="evidence" value="ECO:0007669"/>
    <property type="project" value="InterPro"/>
</dbReference>
<accession>A0A323UKY3</accession>
<dbReference type="GO" id="GO:0005886">
    <property type="term" value="C:plasma membrane"/>
    <property type="evidence" value="ECO:0007669"/>
    <property type="project" value="UniProtKB-SubCell"/>
</dbReference>
<dbReference type="PROSITE" id="PS50929">
    <property type="entry name" value="ABC_TM1F"/>
    <property type="match status" value="1"/>
</dbReference>
<dbReference type="PANTHER" id="PTHR24221">
    <property type="entry name" value="ATP-BINDING CASSETTE SUB-FAMILY B"/>
    <property type="match status" value="1"/>
</dbReference>